<dbReference type="AlphaFoldDB" id="A0A0S7E8F0"/>
<dbReference type="RefSeq" id="WP_006256960.1">
    <property type="nucleotide sequence ID" value="NZ_BCMQ01000006.1"/>
</dbReference>
<dbReference type="KEGG" id="mod:AS202_10225"/>
<gene>
    <name evidence="1" type="ORF">AS202_10225</name>
</gene>
<name>A0A0S7E8F0_9FLAO</name>
<dbReference type="EMBL" id="CP013690">
    <property type="protein sequence ID" value="ALU26503.1"/>
    <property type="molecule type" value="Genomic_DNA"/>
</dbReference>
<sequence length="278" mass="32144">MKVLFKSTLLFVAIVISSLGYSQTTPGGSALRQSRMKFTGNDIIKSILKKNENITFTRYFNGGFEVDSTRSWTNRVVYTGSVLADNKYEFKSKIYKRDLNTKEETLYMDRVVTYLNKKEKGSTLVTKQFLLDGLIEEITTVNKEKVIKCYSKDGKVINTDGCLLYTRFKFPKDKMIDLSEKVKAKITNTIYTKNGSVPNYILVNIESDYKAQKWNLALDFPRNYSSDNAMYTELVTDIMYALKNEKLEDYHFNRDINGNYYNSNLIVPITFNKAVNKR</sequence>
<protein>
    <submittedName>
        <fullName evidence="1">Uncharacterized protein</fullName>
    </submittedName>
</protein>
<reference evidence="1 2" key="1">
    <citation type="journal article" date="2016" name="J. Zhejiang Univ. Sci. B">
        <title>Antibiotic resistance mechanisms of Myroides sp.</title>
        <authorList>
            <person name="Hu S."/>
            <person name="Yuan S."/>
            <person name="Qu H."/>
            <person name="Jiang T."/>
            <person name="Zhou Y."/>
            <person name="Wang M."/>
            <person name="Ming D."/>
        </authorList>
    </citation>
    <scope>NUCLEOTIDE SEQUENCE [LARGE SCALE GENOMIC DNA]</scope>
    <source>
        <strain evidence="1 2">PR63039</strain>
    </source>
</reference>
<proteinExistence type="predicted"/>
<organism evidence="1 2">
    <name type="scientific">Myroides odoratimimus</name>
    <dbReference type="NCBI Taxonomy" id="76832"/>
    <lineage>
        <taxon>Bacteria</taxon>
        <taxon>Pseudomonadati</taxon>
        <taxon>Bacteroidota</taxon>
        <taxon>Flavobacteriia</taxon>
        <taxon>Flavobacteriales</taxon>
        <taxon>Flavobacteriaceae</taxon>
        <taxon>Myroides</taxon>
    </lineage>
</organism>
<evidence type="ECO:0000313" key="1">
    <source>
        <dbReference type="EMBL" id="ALU26503.1"/>
    </source>
</evidence>
<accession>A0A0S7E8F0</accession>
<evidence type="ECO:0000313" key="2">
    <source>
        <dbReference type="Proteomes" id="UP000069030"/>
    </source>
</evidence>
<dbReference type="Proteomes" id="UP000069030">
    <property type="component" value="Chromosome"/>
</dbReference>